<dbReference type="STRING" id="349124.Hhal_1667"/>
<proteinExistence type="predicted"/>
<feature type="compositionally biased region" description="Basic and acidic residues" evidence="1">
    <location>
        <begin position="62"/>
        <end position="71"/>
    </location>
</feature>
<sequence length="148" mass="16890">MSKVWVVAADAARARVFSTEHRSGQSLQEVETWVNPELRIPAHELVTDRPGRIAESAGGGRHAMDPPTDVKEVESDRFARELVRWLEQAHQQRRFEHLVVAAAPHFLGQFRHHLGTGLKAAISHEVDKDVCHLERPEQVRKHLPDFLY</sequence>
<evidence type="ECO:0000313" key="3">
    <source>
        <dbReference type="Proteomes" id="UP000000647"/>
    </source>
</evidence>
<dbReference type="RefSeq" id="WP_011814453.1">
    <property type="nucleotide sequence ID" value="NC_008789.1"/>
</dbReference>
<evidence type="ECO:0008006" key="4">
    <source>
        <dbReference type="Google" id="ProtNLM"/>
    </source>
</evidence>
<reference evidence="3" key="1">
    <citation type="submission" date="2006-12" db="EMBL/GenBank/DDBJ databases">
        <title>Complete sequence of Halorhodospira halophila SL1.</title>
        <authorList>
            <consortium name="US DOE Joint Genome Institute"/>
            <person name="Copeland A."/>
            <person name="Lucas S."/>
            <person name="Lapidus A."/>
            <person name="Barry K."/>
            <person name="Detter J.C."/>
            <person name="Glavina del Rio T."/>
            <person name="Hammon N."/>
            <person name="Israni S."/>
            <person name="Dalin E."/>
            <person name="Tice H."/>
            <person name="Pitluck S."/>
            <person name="Saunders E."/>
            <person name="Brettin T."/>
            <person name="Bruce D."/>
            <person name="Han C."/>
            <person name="Tapia R."/>
            <person name="Schmutz J."/>
            <person name="Larimer F."/>
            <person name="Land M."/>
            <person name="Hauser L."/>
            <person name="Kyrpides N."/>
            <person name="Mikhailova N."/>
            <person name="Hoff W."/>
            <person name="Richardson P."/>
        </authorList>
    </citation>
    <scope>NUCLEOTIDE SEQUENCE [LARGE SCALE GENOMIC DNA]</scope>
    <source>
        <strain evidence="3">DSM 244 / SL1</strain>
    </source>
</reference>
<dbReference type="KEGG" id="hha:Hhal_1667"/>
<gene>
    <name evidence="2" type="ordered locus">Hhal_1667</name>
</gene>
<protein>
    <recommendedName>
        <fullName evidence="4">Host attachment protein</fullName>
    </recommendedName>
</protein>
<keyword evidence="3" id="KW-1185">Reference proteome</keyword>
<accession>A1WXL9</accession>
<dbReference type="Proteomes" id="UP000000647">
    <property type="component" value="Chromosome"/>
</dbReference>
<dbReference type="Pfam" id="PF10116">
    <property type="entry name" value="Host_attach"/>
    <property type="match status" value="1"/>
</dbReference>
<name>A1WXL9_HALHL</name>
<dbReference type="EMBL" id="CP000544">
    <property type="protein sequence ID" value="ABM62431.1"/>
    <property type="molecule type" value="Genomic_DNA"/>
</dbReference>
<dbReference type="InterPro" id="IPR019291">
    <property type="entry name" value="Host_attachment_protein"/>
</dbReference>
<dbReference type="HOGENOM" id="CLU_105864_2_1_6"/>
<evidence type="ECO:0000256" key="1">
    <source>
        <dbReference type="SAM" id="MobiDB-lite"/>
    </source>
</evidence>
<reference evidence="2 3" key="2">
    <citation type="journal article" date="2013" name="Stand. Genomic Sci.">
        <title>Complete genome sequence of Halorhodospira halophila SL1.</title>
        <authorList>
            <person name="Challacombe J.F."/>
            <person name="Majid S."/>
            <person name="Deole R."/>
            <person name="Brettin T.S."/>
            <person name="Bruce D."/>
            <person name="Delano S.F."/>
            <person name="Detter J.C."/>
            <person name="Gleasner C.D."/>
            <person name="Han C.S."/>
            <person name="Misra M."/>
            <person name="Reitenga K.G."/>
            <person name="Mikhailova N."/>
            <person name="Woyke T."/>
            <person name="Pitluck S."/>
            <person name="Nolan M."/>
            <person name="Land M.L."/>
            <person name="Saunders E."/>
            <person name="Tapia R."/>
            <person name="Lapidus A."/>
            <person name="Ivanova N."/>
            <person name="Hoff W.D."/>
        </authorList>
    </citation>
    <scope>NUCLEOTIDE SEQUENCE [LARGE SCALE GENOMIC DNA]</scope>
    <source>
        <strain evidence="3">DSM 244 / SL1</strain>
    </source>
</reference>
<organism evidence="2 3">
    <name type="scientific">Halorhodospira halophila (strain DSM 244 / SL1)</name>
    <name type="common">Ectothiorhodospira halophila (strain DSM 244 / SL1)</name>
    <dbReference type="NCBI Taxonomy" id="349124"/>
    <lineage>
        <taxon>Bacteria</taxon>
        <taxon>Pseudomonadati</taxon>
        <taxon>Pseudomonadota</taxon>
        <taxon>Gammaproteobacteria</taxon>
        <taxon>Chromatiales</taxon>
        <taxon>Ectothiorhodospiraceae</taxon>
        <taxon>Halorhodospira</taxon>
    </lineage>
</organism>
<feature type="region of interest" description="Disordered" evidence="1">
    <location>
        <begin position="49"/>
        <end position="71"/>
    </location>
</feature>
<dbReference type="AlphaFoldDB" id="A1WXL9"/>
<evidence type="ECO:0000313" key="2">
    <source>
        <dbReference type="EMBL" id="ABM62431.1"/>
    </source>
</evidence>
<dbReference type="eggNOG" id="COG5622">
    <property type="taxonomic scope" value="Bacteria"/>
</dbReference>